<evidence type="ECO:0000259" key="8">
    <source>
        <dbReference type="PROSITE" id="PS50968"/>
    </source>
</evidence>
<proteinExistence type="inferred from homology"/>
<evidence type="ECO:0000313" key="10">
    <source>
        <dbReference type="EMBL" id="CAB3878260.1"/>
    </source>
</evidence>
<dbReference type="InterPro" id="IPR003016">
    <property type="entry name" value="2-oxoA_DH_lipoyl-BS"/>
</dbReference>
<dbReference type="InterPro" id="IPR029058">
    <property type="entry name" value="AB_hydrolase_fold"/>
</dbReference>
<dbReference type="EMBL" id="CADILG010000022">
    <property type="protein sequence ID" value="CAB3878260.1"/>
    <property type="molecule type" value="Genomic_DNA"/>
</dbReference>
<dbReference type="GO" id="GO:0031405">
    <property type="term" value="F:lipoic acid binding"/>
    <property type="evidence" value="ECO:0007669"/>
    <property type="project" value="TreeGrafter"/>
</dbReference>
<evidence type="ECO:0000256" key="7">
    <source>
        <dbReference type="SAM" id="MobiDB-lite"/>
    </source>
</evidence>
<dbReference type="Pfam" id="PF00364">
    <property type="entry name" value="Biotin_lipoyl"/>
    <property type="match status" value="1"/>
</dbReference>
<reference evidence="10 11" key="1">
    <citation type="submission" date="2020-04" db="EMBL/GenBank/DDBJ databases">
        <authorList>
            <person name="De Canck E."/>
        </authorList>
    </citation>
    <scope>NUCLEOTIDE SEQUENCE [LARGE SCALE GENOMIC DNA]</scope>
    <source>
        <strain evidence="10 11">LMG 26858</strain>
    </source>
</reference>
<comment type="cofactor">
    <cofactor evidence="1">
        <name>(R)-lipoate</name>
        <dbReference type="ChEBI" id="CHEBI:83088"/>
    </cofactor>
</comment>
<dbReference type="Gene3D" id="2.40.50.100">
    <property type="match status" value="1"/>
</dbReference>
<feature type="domain" description="Peripheral subunit-binding (PSBD)" evidence="9">
    <location>
        <begin position="143"/>
        <end position="180"/>
    </location>
</feature>
<dbReference type="InterPro" id="IPR036625">
    <property type="entry name" value="E3-bd_dom_sf"/>
</dbReference>
<evidence type="ECO:0000256" key="3">
    <source>
        <dbReference type="ARBA" id="ARBA00011484"/>
    </source>
</evidence>
<keyword evidence="4" id="KW-0808">Transferase</keyword>
<dbReference type="PROSITE" id="PS51826">
    <property type="entry name" value="PSBD"/>
    <property type="match status" value="1"/>
</dbReference>
<dbReference type="PROSITE" id="PS00189">
    <property type="entry name" value="LIPOYL"/>
    <property type="match status" value="1"/>
</dbReference>
<dbReference type="GO" id="GO:0005737">
    <property type="term" value="C:cytoplasm"/>
    <property type="evidence" value="ECO:0007669"/>
    <property type="project" value="TreeGrafter"/>
</dbReference>
<dbReference type="Proteomes" id="UP000494117">
    <property type="component" value="Unassembled WGS sequence"/>
</dbReference>
<dbReference type="EC" id="4.2.99.20" evidence="10"/>
<dbReference type="Gene3D" id="3.40.50.1820">
    <property type="entry name" value="alpha/beta hydrolase"/>
    <property type="match status" value="1"/>
</dbReference>
<dbReference type="Pfam" id="PF12697">
    <property type="entry name" value="Abhydrolase_6"/>
    <property type="match status" value="1"/>
</dbReference>
<dbReference type="PANTHER" id="PTHR43178">
    <property type="entry name" value="DIHYDROLIPOAMIDE ACETYLTRANSFERASE COMPONENT OF PYRUVATE DEHYDROGENASE COMPLEX"/>
    <property type="match status" value="1"/>
</dbReference>
<feature type="domain" description="Lipoyl-binding" evidence="8">
    <location>
        <begin position="4"/>
        <end position="79"/>
    </location>
</feature>
<keyword evidence="6" id="KW-0012">Acyltransferase</keyword>
<evidence type="ECO:0000259" key="9">
    <source>
        <dbReference type="PROSITE" id="PS51826"/>
    </source>
</evidence>
<dbReference type="PANTHER" id="PTHR43178:SF5">
    <property type="entry name" value="LIPOAMIDE ACYLTRANSFERASE COMPONENT OF BRANCHED-CHAIN ALPHA-KETO ACID DEHYDROGENASE COMPLEX, MITOCHONDRIAL"/>
    <property type="match status" value="1"/>
</dbReference>
<evidence type="ECO:0000256" key="1">
    <source>
        <dbReference type="ARBA" id="ARBA00001938"/>
    </source>
</evidence>
<dbReference type="InterPro" id="IPR050743">
    <property type="entry name" value="2-oxoacid_DH_E2_comp"/>
</dbReference>
<feature type="region of interest" description="Disordered" evidence="7">
    <location>
        <begin position="82"/>
        <end position="149"/>
    </location>
</feature>
<protein>
    <submittedName>
        <fullName evidence="10">2-succinyl-6-hydroxy-2, 4-cyclohexadiene-1-carboxylate synthase</fullName>
        <ecNumber evidence="10">4.2.99.20</ecNumber>
    </submittedName>
</protein>
<evidence type="ECO:0000256" key="5">
    <source>
        <dbReference type="ARBA" id="ARBA00022823"/>
    </source>
</evidence>
<feature type="compositionally biased region" description="Low complexity" evidence="7">
    <location>
        <begin position="97"/>
        <end position="108"/>
    </location>
</feature>
<dbReference type="PRINTS" id="PR00111">
    <property type="entry name" value="ABHYDROLASE"/>
</dbReference>
<gene>
    <name evidence="10" type="primary">menH_6</name>
    <name evidence="10" type="ORF">LMG26858_03090</name>
</gene>
<evidence type="ECO:0000256" key="4">
    <source>
        <dbReference type="ARBA" id="ARBA00022679"/>
    </source>
</evidence>
<dbReference type="CDD" id="cd06849">
    <property type="entry name" value="lipoyl_domain"/>
    <property type="match status" value="1"/>
</dbReference>
<dbReference type="RefSeq" id="WP_175207920.1">
    <property type="nucleotide sequence ID" value="NZ_CADILG010000022.1"/>
</dbReference>
<dbReference type="Gene3D" id="4.10.320.10">
    <property type="entry name" value="E3-binding domain"/>
    <property type="match status" value="1"/>
</dbReference>
<keyword evidence="5" id="KW-0450">Lipoyl</keyword>
<accession>A0A6S7DHE4</accession>
<dbReference type="AlphaFoldDB" id="A0A6S7DHE4"/>
<dbReference type="InterPro" id="IPR000073">
    <property type="entry name" value="AB_hydrolase_1"/>
</dbReference>
<keyword evidence="10" id="KW-0456">Lyase</keyword>
<feature type="compositionally biased region" description="Polar residues" evidence="7">
    <location>
        <begin position="117"/>
        <end position="136"/>
    </location>
</feature>
<dbReference type="SUPFAM" id="SSF47005">
    <property type="entry name" value="Peripheral subunit-binding domain of 2-oxo acid dehydrogenase complex"/>
    <property type="match status" value="1"/>
</dbReference>
<comment type="similarity">
    <text evidence="2">Belongs to the 2-oxoacid dehydrogenase family.</text>
</comment>
<dbReference type="GO" id="GO:0016407">
    <property type="term" value="F:acetyltransferase activity"/>
    <property type="evidence" value="ECO:0007669"/>
    <property type="project" value="TreeGrafter"/>
</dbReference>
<comment type="subunit">
    <text evidence="3">Forms a 24-polypeptide structural core with octahedral symmetry.</text>
</comment>
<dbReference type="InterPro" id="IPR004167">
    <property type="entry name" value="PSBD"/>
</dbReference>
<name>A0A6S7DHE4_9BURK</name>
<dbReference type="Pfam" id="PF02817">
    <property type="entry name" value="E3_binding"/>
    <property type="match status" value="1"/>
</dbReference>
<dbReference type="GO" id="GO:0070205">
    <property type="term" value="F:2-succinyl-6-hydroxy-2,4-cyclohexadiene-1-carboxylate synthase activity"/>
    <property type="evidence" value="ECO:0007669"/>
    <property type="project" value="UniProtKB-EC"/>
</dbReference>
<sequence>MTRTLDMVVPPTGEALDAARLVAWIVTPGQAFKAGDVLVEIETDKSIIEVPAHDDGIMLEHLVAVDGIVNADTVIARVEMEGEVPPGSGTSAAQTPSVAASAGGASVATHLPPAAHATSQPAPQSVSQSTHPTHSAQPGARKFATPAARRVAAERGIALDAVQGTGPNGRVTVADVGEGSHRAGAMGAEGMRARGPAGDKREGWAATRHGDVRYSVWEGSGPGSQTAVLIHGMFGDRDAWASLAHALNRGGLRVLAMDLPCHGATRSQAARFEQVVDTVADTVASQCAGPVTLIGHSFGAAVAARAASRPGMDVSALILIAPVGLGTEIDQGFLTGMTHAATNEAVQRELQKLTVTGMTPSGNFIDALRQSTQARREPLIELCREVGWNGVQQLNIVPDLANLSSRCTLIHGRRDAVIPWRHALNAPPRTALHLLPDAGHMPQWEAGKLVADIVLDALAAAR</sequence>
<dbReference type="PROSITE" id="PS50968">
    <property type="entry name" value="BIOTINYL_LIPOYL"/>
    <property type="match status" value="1"/>
</dbReference>
<dbReference type="SUPFAM" id="SSF53474">
    <property type="entry name" value="alpha/beta-Hydrolases"/>
    <property type="match status" value="1"/>
</dbReference>
<evidence type="ECO:0000313" key="11">
    <source>
        <dbReference type="Proteomes" id="UP000494117"/>
    </source>
</evidence>
<keyword evidence="11" id="KW-1185">Reference proteome</keyword>
<dbReference type="InterPro" id="IPR011053">
    <property type="entry name" value="Single_hybrid_motif"/>
</dbReference>
<evidence type="ECO:0000256" key="2">
    <source>
        <dbReference type="ARBA" id="ARBA00007317"/>
    </source>
</evidence>
<dbReference type="InterPro" id="IPR000089">
    <property type="entry name" value="Biotin_lipoyl"/>
</dbReference>
<evidence type="ECO:0000256" key="6">
    <source>
        <dbReference type="ARBA" id="ARBA00023315"/>
    </source>
</evidence>
<organism evidence="10 11">
    <name type="scientific">Achromobacter anxifer</name>
    <dbReference type="NCBI Taxonomy" id="1287737"/>
    <lineage>
        <taxon>Bacteria</taxon>
        <taxon>Pseudomonadati</taxon>
        <taxon>Pseudomonadota</taxon>
        <taxon>Betaproteobacteria</taxon>
        <taxon>Burkholderiales</taxon>
        <taxon>Alcaligenaceae</taxon>
        <taxon>Achromobacter</taxon>
    </lineage>
</organism>
<dbReference type="SUPFAM" id="SSF51230">
    <property type="entry name" value="Single hybrid motif"/>
    <property type="match status" value="1"/>
</dbReference>